<dbReference type="AlphaFoldDB" id="A0A926EWU8"/>
<dbReference type="Proteomes" id="UP000601522">
    <property type="component" value="Unassembled WGS sequence"/>
</dbReference>
<keyword evidence="3" id="KW-1185">Reference proteome</keyword>
<evidence type="ECO:0000313" key="2">
    <source>
        <dbReference type="EMBL" id="MBC8591333.1"/>
    </source>
</evidence>
<accession>A0A926EWU8</accession>
<keyword evidence="1" id="KW-0472">Membrane</keyword>
<evidence type="ECO:0000256" key="1">
    <source>
        <dbReference type="SAM" id="Phobius"/>
    </source>
</evidence>
<keyword evidence="1" id="KW-0812">Transmembrane</keyword>
<reference evidence="2 3" key="1">
    <citation type="submission" date="2020-08" db="EMBL/GenBank/DDBJ databases">
        <title>Genome public.</title>
        <authorList>
            <person name="Liu C."/>
            <person name="Sun Q."/>
        </authorList>
    </citation>
    <scope>NUCLEOTIDE SEQUENCE [LARGE SCALE GENOMIC DNA]</scope>
    <source>
        <strain evidence="2 3">NSJ-26</strain>
    </source>
</reference>
<feature type="transmembrane region" description="Helical" evidence="1">
    <location>
        <begin position="42"/>
        <end position="59"/>
    </location>
</feature>
<proteinExistence type="predicted"/>
<name>A0A926EWU8_9FIRM</name>
<gene>
    <name evidence="2" type="ORF">H8689_09450</name>
</gene>
<organism evidence="2 3">
    <name type="scientific">Wansuia hejianensis</name>
    <dbReference type="NCBI Taxonomy" id="2763667"/>
    <lineage>
        <taxon>Bacteria</taxon>
        <taxon>Bacillati</taxon>
        <taxon>Bacillota</taxon>
        <taxon>Clostridia</taxon>
        <taxon>Lachnospirales</taxon>
        <taxon>Lachnospiraceae</taxon>
        <taxon>Wansuia</taxon>
    </lineage>
</organism>
<sequence length="60" mass="6894">MNTNRRGCYDGCDNDSSLLFFFLILVVLFQDCDMFGDCQDDSLLFFFLLLVIIFGGNFGF</sequence>
<keyword evidence="1" id="KW-1133">Transmembrane helix</keyword>
<evidence type="ECO:0000313" key="3">
    <source>
        <dbReference type="Proteomes" id="UP000601522"/>
    </source>
</evidence>
<dbReference type="EMBL" id="JACRTK010000004">
    <property type="protein sequence ID" value="MBC8591333.1"/>
    <property type="molecule type" value="Genomic_DNA"/>
</dbReference>
<protein>
    <submittedName>
        <fullName evidence="2">Uncharacterized protein</fullName>
    </submittedName>
</protein>
<comment type="caution">
    <text evidence="2">The sequence shown here is derived from an EMBL/GenBank/DDBJ whole genome shotgun (WGS) entry which is preliminary data.</text>
</comment>